<protein>
    <submittedName>
        <fullName evidence="8">Uncharacterized protein</fullName>
    </submittedName>
</protein>
<evidence type="ECO:0000256" key="3">
    <source>
        <dbReference type="ARBA" id="ARBA00022679"/>
    </source>
</evidence>
<evidence type="ECO:0000256" key="6">
    <source>
        <dbReference type="ARBA" id="ARBA00023136"/>
    </source>
</evidence>
<evidence type="ECO:0000256" key="1">
    <source>
        <dbReference type="ARBA" id="ARBA00004508"/>
    </source>
</evidence>
<dbReference type="Proteomes" id="UP001428341">
    <property type="component" value="Unassembled WGS sequence"/>
</dbReference>
<evidence type="ECO:0000256" key="7">
    <source>
        <dbReference type="SAM" id="Phobius"/>
    </source>
</evidence>
<feature type="transmembrane region" description="Helical" evidence="7">
    <location>
        <begin position="20"/>
        <end position="38"/>
    </location>
</feature>
<name>A0AAP0QX37_9ROSI</name>
<dbReference type="AlphaFoldDB" id="A0AAP0QX37"/>
<evidence type="ECO:0000313" key="8">
    <source>
        <dbReference type="EMBL" id="KAK9214337.1"/>
    </source>
</evidence>
<keyword evidence="4 7" id="KW-0812">Transmembrane</keyword>
<evidence type="ECO:0000256" key="4">
    <source>
        <dbReference type="ARBA" id="ARBA00022692"/>
    </source>
</evidence>
<gene>
    <name evidence="8" type="ORF">WN944_006326</name>
</gene>
<feature type="transmembrane region" description="Helical" evidence="7">
    <location>
        <begin position="152"/>
        <end position="178"/>
    </location>
</feature>
<sequence>MLLKINKPYLPLASGDLSRGTAMAICIGSAILSFTLAIMSGSPPLLSIQILGFLSGCAYSLPLTFLRWKSHTFMAPLCLVIMMGLTALPFCMHMQQYVLGRPSVITRPLIFMVAIMSIFAFVNGLLKDLPDVEGDKKFGMNTLCVVLGKEKVLPLCVNMVLVGYGCALVAGASSSFMINKLVTERNLALPPQGRPGHRVNAKLVSKEKEKIFAQWFGKDICSLLQRGNMRGFKETLRYFFTNKMDVNFDMLAARMKHGVASHVDGARVIAKKVRNV</sequence>
<comment type="subcellular location">
    <subcellularLocation>
        <location evidence="1">Plastid</location>
        <location evidence="1">Chloroplast membrane</location>
        <topology evidence="1">Multi-pass membrane protein</topology>
    </subcellularLocation>
</comment>
<dbReference type="GO" id="GO:0031969">
    <property type="term" value="C:chloroplast membrane"/>
    <property type="evidence" value="ECO:0007669"/>
    <property type="project" value="UniProtKB-SubCell"/>
</dbReference>
<feature type="transmembrane region" description="Helical" evidence="7">
    <location>
        <begin position="45"/>
        <end position="66"/>
    </location>
</feature>
<reference evidence="8 9" key="1">
    <citation type="submission" date="2024-05" db="EMBL/GenBank/DDBJ databases">
        <title>Haplotype-resolved chromosome-level genome assembly of Huyou (Citrus changshanensis).</title>
        <authorList>
            <person name="Miao C."/>
            <person name="Chen W."/>
            <person name="Wu Y."/>
            <person name="Wang L."/>
            <person name="Zhao S."/>
            <person name="Grierson D."/>
            <person name="Xu C."/>
            <person name="Chen K."/>
        </authorList>
    </citation>
    <scope>NUCLEOTIDE SEQUENCE [LARGE SCALE GENOMIC DNA]</scope>
    <source>
        <strain evidence="8">01-14</strain>
        <tissue evidence="8">Leaf</tissue>
    </source>
</reference>
<keyword evidence="9" id="KW-1185">Reference proteome</keyword>
<feature type="transmembrane region" description="Helical" evidence="7">
    <location>
        <begin position="72"/>
        <end position="92"/>
    </location>
</feature>
<dbReference type="PANTHER" id="PTHR43009">
    <property type="entry name" value="HOMOGENTISATE SOLANESYLTRANSFERASE, CHLOROPLASTIC"/>
    <property type="match status" value="1"/>
</dbReference>
<dbReference type="InterPro" id="IPR044878">
    <property type="entry name" value="UbiA_sf"/>
</dbReference>
<evidence type="ECO:0000256" key="2">
    <source>
        <dbReference type="ARBA" id="ARBA00005985"/>
    </source>
</evidence>
<feature type="transmembrane region" description="Helical" evidence="7">
    <location>
        <begin position="104"/>
        <end position="126"/>
    </location>
</feature>
<keyword evidence="6 7" id="KW-0472">Membrane</keyword>
<dbReference type="Pfam" id="PF01040">
    <property type="entry name" value="UbiA"/>
    <property type="match status" value="1"/>
</dbReference>
<comment type="caution">
    <text evidence="8">The sequence shown here is derived from an EMBL/GenBank/DDBJ whole genome shotgun (WGS) entry which is preliminary data.</text>
</comment>
<dbReference type="EMBL" id="JBCGBO010000003">
    <property type="protein sequence ID" value="KAK9214337.1"/>
    <property type="molecule type" value="Genomic_DNA"/>
</dbReference>
<organism evidence="8 9">
    <name type="scientific">Citrus x changshan-huyou</name>
    <dbReference type="NCBI Taxonomy" id="2935761"/>
    <lineage>
        <taxon>Eukaryota</taxon>
        <taxon>Viridiplantae</taxon>
        <taxon>Streptophyta</taxon>
        <taxon>Embryophyta</taxon>
        <taxon>Tracheophyta</taxon>
        <taxon>Spermatophyta</taxon>
        <taxon>Magnoliopsida</taxon>
        <taxon>eudicotyledons</taxon>
        <taxon>Gunneridae</taxon>
        <taxon>Pentapetalae</taxon>
        <taxon>rosids</taxon>
        <taxon>malvids</taxon>
        <taxon>Sapindales</taxon>
        <taxon>Rutaceae</taxon>
        <taxon>Aurantioideae</taxon>
        <taxon>Citrus</taxon>
    </lineage>
</organism>
<keyword evidence="3" id="KW-0808">Transferase</keyword>
<accession>A0AAP0QX37</accession>
<dbReference type="GO" id="GO:0016765">
    <property type="term" value="F:transferase activity, transferring alkyl or aryl (other than methyl) groups"/>
    <property type="evidence" value="ECO:0007669"/>
    <property type="project" value="InterPro"/>
</dbReference>
<dbReference type="InterPro" id="IPR000537">
    <property type="entry name" value="UbiA_prenyltransferase"/>
</dbReference>
<keyword evidence="5 7" id="KW-1133">Transmembrane helix</keyword>
<dbReference type="Gene3D" id="1.10.357.140">
    <property type="entry name" value="UbiA prenyltransferase"/>
    <property type="match status" value="1"/>
</dbReference>
<dbReference type="PANTHER" id="PTHR43009:SF7">
    <property type="entry name" value="HOMOGENTISATE GERANYLGERANYLTRANSFERASE, CHLOROPLASTIC"/>
    <property type="match status" value="1"/>
</dbReference>
<evidence type="ECO:0000313" key="9">
    <source>
        <dbReference type="Proteomes" id="UP001428341"/>
    </source>
</evidence>
<proteinExistence type="inferred from homology"/>
<evidence type="ECO:0000256" key="5">
    <source>
        <dbReference type="ARBA" id="ARBA00022989"/>
    </source>
</evidence>
<comment type="similarity">
    <text evidence="2">Belongs to the UbiA prenyltransferase family.</text>
</comment>